<dbReference type="WBParaSite" id="ASIM_0000183801-mRNA-1">
    <property type="protein sequence ID" value="ASIM_0000183801-mRNA-1"/>
    <property type="gene ID" value="ASIM_0000183801"/>
</dbReference>
<dbReference type="Pfam" id="PF17787">
    <property type="entry name" value="PH_14"/>
    <property type="match status" value="1"/>
</dbReference>
<dbReference type="EMBL" id="UYRR01001948">
    <property type="protein sequence ID" value="VDK19113.1"/>
    <property type="molecule type" value="Genomic_DNA"/>
</dbReference>
<dbReference type="Proteomes" id="UP000267096">
    <property type="component" value="Unassembled WGS sequence"/>
</dbReference>
<name>A0A0M3J2S7_ANISI</name>
<evidence type="ECO:0000313" key="3">
    <source>
        <dbReference type="Proteomes" id="UP000267096"/>
    </source>
</evidence>
<protein>
    <submittedName>
        <fullName evidence="4">PH_14 domain-containing protein</fullName>
    </submittedName>
</protein>
<dbReference type="Gene3D" id="2.30.29.240">
    <property type="match status" value="1"/>
</dbReference>
<evidence type="ECO:0000313" key="4">
    <source>
        <dbReference type="WBParaSite" id="ASIM_0000183801-mRNA-1"/>
    </source>
</evidence>
<reference evidence="2 3" key="2">
    <citation type="submission" date="2018-11" db="EMBL/GenBank/DDBJ databases">
        <authorList>
            <consortium name="Pathogen Informatics"/>
        </authorList>
    </citation>
    <scope>NUCLEOTIDE SEQUENCE [LARGE SCALE GENOMIC DNA]</scope>
</reference>
<organism evidence="4">
    <name type="scientific">Anisakis simplex</name>
    <name type="common">Herring worm</name>
    <dbReference type="NCBI Taxonomy" id="6269"/>
    <lineage>
        <taxon>Eukaryota</taxon>
        <taxon>Metazoa</taxon>
        <taxon>Ecdysozoa</taxon>
        <taxon>Nematoda</taxon>
        <taxon>Chromadorea</taxon>
        <taxon>Rhabditida</taxon>
        <taxon>Spirurina</taxon>
        <taxon>Ascaridomorpha</taxon>
        <taxon>Ascaridoidea</taxon>
        <taxon>Anisakidae</taxon>
        <taxon>Anisakis</taxon>
        <taxon>Anisakis simplex complex</taxon>
    </lineage>
</organism>
<dbReference type="OrthoDB" id="269822at2759"/>
<dbReference type="SUPFAM" id="SSF50729">
    <property type="entry name" value="PH domain-like"/>
    <property type="match status" value="1"/>
</dbReference>
<dbReference type="AlphaFoldDB" id="A0A0M3J2S7"/>
<proteinExistence type="predicted"/>
<dbReference type="InterPro" id="IPR037862">
    <property type="entry name" value="PLC-beta_PH"/>
</dbReference>
<evidence type="ECO:0000259" key="1">
    <source>
        <dbReference type="Pfam" id="PF17787"/>
    </source>
</evidence>
<keyword evidence="3" id="KW-1185">Reference proteome</keyword>
<evidence type="ECO:0000313" key="2">
    <source>
        <dbReference type="EMBL" id="VDK19113.1"/>
    </source>
</evidence>
<sequence>MKPESKFCTGQRFLKWKGKNADPNSYPGPGHSCVLRVDPGGHIFYWTREHNWSKTKRIAHESYAVICSIFIIEKYLQEVEYRFIANVVDVRKGKYAVLEHPMAKFDDANILQECLMTIVLNTDFVNPEFLTFMITPEQAKEVDEWADYIFKLSQETRRNQRGVLFYLQKLFAPLRYANNEQIITIDELVSVMFLPSRRLNSI</sequence>
<gene>
    <name evidence="2" type="ORF">ASIM_LOCUS1710</name>
</gene>
<reference evidence="4" key="1">
    <citation type="submission" date="2017-02" db="UniProtKB">
        <authorList>
            <consortium name="WormBaseParasite"/>
        </authorList>
    </citation>
    <scope>IDENTIFICATION</scope>
</reference>
<accession>A0A0M3J2S7</accession>
<feature type="domain" description="PLC-beta PH" evidence="1">
    <location>
        <begin position="77"/>
        <end position="157"/>
    </location>
</feature>